<reference evidence="3" key="1">
    <citation type="journal article" date="2021" name="PeerJ">
        <title>Extensive microbial diversity within the chicken gut microbiome revealed by metagenomics and culture.</title>
        <authorList>
            <person name="Gilroy R."/>
            <person name="Ravi A."/>
            <person name="Getino M."/>
            <person name="Pursley I."/>
            <person name="Horton D.L."/>
            <person name="Alikhan N.F."/>
            <person name="Baker D."/>
            <person name="Gharbi K."/>
            <person name="Hall N."/>
            <person name="Watson M."/>
            <person name="Adriaenssens E.M."/>
            <person name="Foster-Nyarko E."/>
            <person name="Jarju S."/>
            <person name="Secka A."/>
            <person name="Antonio M."/>
            <person name="Oren A."/>
            <person name="Chaudhuri R.R."/>
            <person name="La Ragione R."/>
            <person name="Hildebrand F."/>
            <person name="Pallen M.J."/>
        </authorList>
    </citation>
    <scope>NUCLEOTIDE SEQUENCE</scope>
    <source>
        <strain evidence="3">421</strain>
    </source>
</reference>
<evidence type="ECO:0000256" key="1">
    <source>
        <dbReference type="SAM" id="Coils"/>
    </source>
</evidence>
<organism evidence="3 4">
    <name type="scientific">Candidatus Eubacterium faecipullorum</name>
    <dbReference type="NCBI Taxonomy" id="2838571"/>
    <lineage>
        <taxon>Bacteria</taxon>
        <taxon>Bacillati</taxon>
        <taxon>Bacillota</taxon>
        <taxon>Clostridia</taxon>
        <taxon>Eubacteriales</taxon>
        <taxon>Eubacteriaceae</taxon>
        <taxon>Eubacterium</taxon>
    </lineage>
</organism>
<name>A0A9D1RCV0_9FIRM</name>
<gene>
    <name evidence="3" type="ORF">IAA48_04610</name>
</gene>
<dbReference type="Proteomes" id="UP000824205">
    <property type="component" value="Unassembled WGS sequence"/>
</dbReference>
<dbReference type="EMBL" id="DXGE01000019">
    <property type="protein sequence ID" value="HIW85758.1"/>
    <property type="molecule type" value="Genomic_DNA"/>
</dbReference>
<evidence type="ECO:0000256" key="2">
    <source>
        <dbReference type="SAM" id="MobiDB-lite"/>
    </source>
</evidence>
<evidence type="ECO:0000313" key="3">
    <source>
        <dbReference type="EMBL" id="HIW85758.1"/>
    </source>
</evidence>
<feature type="region of interest" description="Disordered" evidence="2">
    <location>
        <begin position="157"/>
        <end position="179"/>
    </location>
</feature>
<accession>A0A9D1RCV0</accession>
<comment type="caution">
    <text evidence="3">The sequence shown here is derived from an EMBL/GenBank/DDBJ whole genome shotgun (WGS) entry which is preliminary data.</text>
</comment>
<sequence>MPKQDGNTQKFTNFEDMFSKTRNVAETLNKKGAMYLELSRKRIEYMDSKSKLAKAYEKFGRLQFEAYLGNDVDENDYAGCIADISALKEKTESLNAELEEAKNKDAEDLKKGAEEFKNEVKTASKEARDVIVQQAKDFFRAVQLSVKSGAAYDSSTEITTDFTEVSGETAPEQPQSEEE</sequence>
<protein>
    <submittedName>
        <fullName evidence="3">Uncharacterized protein</fullName>
    </submittedName>
</protein>
<evidence type="ECO:0000313" key="4">
    <source>
        <dbReference type="Proteomes" id="UP000824205"/>
    </source>
</evidence>
<dbReference type="AlphaFoldDB" id="A0A9D1RCV0"/>
<feature type="coiled-coil region" evidence="1">
    <location>
        <begin position="81"/>
        <end position="133"/>
    </location>
</feature>
<keyword evidence="1" id="KW-0175">Coiled coil</keyword>
<proteinExistence type="predicted"/>
<reference evidence="3" key="2">
    <citation type="submission" date="2021-04" db="EMBL/GenBank/DDBJ databases">
        <authorList>
            <person name="Gilroy R."/>
        </authorList>
    </citation>
    <scope>NUCLEOTIDE SEQUENCE</scope>
    <source>
        <strain evidence="3">421</strain>
    </source>
</reference>